<dbReference type="PRINTS" id="PR00344">
    <property type="entry name" value="BCTRLSENSOR"/>
</dbReference>
<dbReference type="PROSITE" id="PS50110">
    <property type="entry name" value="RESPONSE_REGULATORY"/>
    <property type="match status" value="2"/>
</dbReference>
<dbReference type="EC" id="2.7.13.3" evidence="3"/>
<dbReference type="InterPro" id="IPR036890">
    <property type="entry name" value="HATPase_C_sf"/>
</dbReference>
<dbReference type="CDD" id="cd17546">
    <property type="entry name" value="REC_hyHK_CKI1_RcsC-like"/>
    <property type="match status" value="2"/>
</dbReference>
<keyword evidence="4" id="KW-1003">Cell membrane</keyword>
<dbReference type="GO" id="GO:0005524">
    <property type="term" value="F:ATP binding"/>
    <property type="evidence" value="ECO:0007669"/>
    <property type="project" value="UniProtKB-KW"/>
</dbReference>
<dbReference type="InterPro" id="IPR035965">
    <property type="entry name" value="PAS-like_dom_sf"/>
</dbReference>
<dbReference type="Pfam" id="PF01627">
    <property type="entry name" value="Hpt"/>
    <property type="match status" value="1"/>
</dbReference>
<dbReference type="SUPFAM" id="SSF47384">
    <property type="entry name" value="Homodimeric domain of signal transducing histidine kinase"/>
    <property type="match status" value="1"/>
</dbReference>
<keyword evidence="6" id="KW-0808">Transferase</keyword>
<dbReference type="InterPro" id="IPR011006">
    <property type="entry name" value="CheY-like_superfamily"/>
</dbReference>
<dbReference type="CDD" id="cd00082">
    <property type="entry name" value="HisKA"/>
    <property type="match status" value="1"/>
</dbReference>
<evidence type="ECO:0000259" key="24">
    <source>
        <dbReference type="PROSITE" id="PS50113"/>
    </source>
</evidence>
<evidence type="ECO:0000256" key="15">
    <source>
        <dbReference type="ARBA" id="ARBA00058004"/>
    </source>
</evidence>
<dbReference type="GO" id="GO:0000155">
    <property type="term" value="F:phosphorelay sensor kinase activity"/>
    <property type="evidence" value="ECO:0007669"/>
    <property type="project" value="InterPro"/>
</dbReference>
<accession>A0A8J7FNQ9</accession>
<evidence type="ECO:0000256" key="5">
    <source>
        <dbReference type="ARBA" id="ARBA00022553"/>
    </source>
</evidence>
<dbReference type="InterPro" id="IPR003661">
    <property type="entry name" value="HisK_dim/P_dom"/>
</dbReference>
<dbReference type="GO" id="GO:0006355">
    <property type="term" value="P:regulation of DNA-templated transcription"/>
    <property type="evidence" value="ECO:0007669"/>
    <property type="project" value="InterPro"/>
</dbReference>
<evidence type="ECO:0000256" key="12">
    <source>
        <dbReference type="ARBA" id="ARBA00023012"/>
    </source>
</evidence>
<dbReference type="FunFam" id="1.10.287.130:FF:000038">
    <property type="entry name" value="Sensory transduction histidine kinase"/>
    <property type="match status" value="1"/>
</dbReference>
<dbReference type="Pfam" id="PF03924">
    <property type="entry name" value="CHASE"/>
    <property type="match status" value="1"/>
</dbReference>
<dbReference type="Gene3D" id="1.10.287.130">
    <property type="match status" value="1"/>
</dbReference>
<dbReference type="SUPFAM" id="SSF55785">
    <property type="entry name" value="PYP-like sensor domain (PAS domain)"/>
    <property type="match status" value="2"/>
</dbReference>
<dbReference type="RefSeq" id="WP_194117332.1">
    <property type="nucleotide sequence ID" value="NZ_JADFUA010000013.1"/>
</dbReference>
<dbReference type="FunFam" id="3.30.565.10:FF:000010">
    <property type="entry name" value="Sensor histidine kinase RcsC"/>
    <property type="match status" value="1"/>
</dbReference>
<feature type="transmembrane region" description="Helical" evidence="20">
    <location>
        <begin position="312"/>
        <end position="335"/>
    </location>
</feature>
<dbReference type="SUPFAM" id="SSF52172">
    <property type="entry name" value="CheY-like"/>
    <property type="match status" value="2"/>
</dbReference>
<evidence type="ECO:0000256" key="16">
    <source>
        <dbReference type="ARBA" id="ARBA00070152"/>
    </source>
</evidence>
<dbReference type="InterPro" id="IPR005467">
    <property type="entry name" value="His_kinase_dom"/>
</dbReference>
<dbReference type="SMART" id="SM00086">
    <property type="entry name" value="PAC"/>
    <property type="match status" value="2"/>
</dbReference>
<dbReference type="InterPro" id="IPR004358">
    <property type="entry name" value="Sig_transdc_His_kin-like_C"/>
</dbReference>
<keyword evidence="28" id="KW-1185">Reference proteome</keyword>
<sequence>MLLQRFLRHHRLLALLLAVLGVISSCALWLYSRQANERAYQHDFERLTNPLVSALQQAAQSYEYGLATVRAHVQVRHGELDPAAFRRFIESQQIDRLYPGALGFGFIRQLPREQLADYEAQRRELQPDYHVRSLGKADGDAYVIELIEPLEQNRAALGLDIASEARRRAAAEYAMRTGELTVTRPIQLVQSGKKEPGFLFLLPCYLTSMPRDTAAEREQALIGWAYSPVLARTLVKEVGALAGGQFDFELWAGRPSTGGELLYDSDGHLGGRGAKAVGERRFHREQLIRIGDQELVLTISGLPEFERSRSNALPWLFLLGGLALTALSCSLLLVLGRTRQKAEKLAEVLSRDAQEKEQQLAAVLDSTSDAIVTADRAGRIVTFNQAAEVMFGFSRQDMLGQNVAELMPEAERLAHMAYVTHAAGEGELRMMGLGRLLQARRADGALFPVEIALNRFVQDGQYYFVALLRDMTLQLEHEQERDSLLQQLLSSQSQLANVLDSATEFSIIATDADGLIKVFSKGAELMLGYSAGEMVDRQSPAIIHDLQEIGERGQQLSEEYGEPIQGFDVFVYRARLGIADAHDWTYIRKDGSHLTVSLVVTVMRDGGGQISGYLGVATDITRQRAIEQDLDAARRAAEAASQAKSDFLANMSHEIRTPLNAVLGFSALLHDTELSHTQSEYVASIQTAGDALLTLISDLLDFSKIEAGRLELEQIDFDLRTTCEDTLNILAEKAAVKSLELACLIDPQVPARVKGDPGRIRQILLNLQNNAIKFTDQGEVITQVRVLARADESVALRLEVRDSGIGMSEEQMAKLFTPFTQADASTTRRFGGTGLGLSICKRLIEAMGGRIGVQSQPGQGATFWFELTLPVAEEPELLVNDVDLRNLRALVLDDSDANRRLVTELLHGFGMRSEEFASAAVALQRLEAAPDAFDVALVDMQMPGMDGLAFAAAVQQSAAKALPLILLSSVALPGGAQKARDAGFAAYLNKPLRQAQLRFVIAESLRLQQLEAEVRPLVTRHRQAELQAAIKPYVLLVEDNPVNLRLASIMLEKLGCRIDVAGDGLEALQAVQRQQYDLVLMDCQMPVMDGYQATREIRALASPHARVPIVALTANAFKSDIEQCRQAGMDDFVAKPVNQAALQKVLLHWVTDKVAPADTRNNKTDVIKEEGMTALDLNTELASIDAMFKSLEEQVGLDMRDELLALFYPTVEECLASLGQQQAQGDLAGMAASAHKLKGASAQLGAAQLAATAKAIEAAAREGRPDSIPADLAQLADLAQALLGALRQTG</sequence>
<dbReference type="SMART" id="SM00091">
    <property type="entry name" value="PAS"/>
    <property type="match status" value="2"/>
</dbReference>
<keyword evidence="14" id="KW-0131">Cell cycle</keyword>
<keyword evidence="7 20" id="KW-0812">Transmembrane</keyword>
<dbReference type="InterPro" id="IPR008207">
    <property type="entry name" value="Sig_transdc_His_kin_Hpt_dom"/>
</dbReference>
<dbReference type="Pfam" id="PF00989">
    <property type="entry name" value="PAS"/>
    <property type="match status" value="1"/>
</dbReference>
<protein>
    <recommendedName>
        <fullName evidence="16">Virulence sensor protein BvgS</fullName>
        <ecNumber evidence="3">2.7.13.3</ecNumber>
    </recommendedName>
</protein>
<feature type="transmembrane region" description="Helical" evidence="20">
    <location>
        <begin position="12"/>
        <end position="31"/>
    </location>
</feature>
<dbReference type="Gene3D" id="3.30.450.20">
    <property type="entry name" value="PAS domain"/>
    <property type="match status" value="2"/>
</dbReference>
<dbReference type="PROSITE" id="PS50109">
    <property type="entry name" value="HIS_KIN"/>
    <property type="match status" value="1"/>
</dbReference>
<evidence type="ECO:0000259" key="22">
    <source>
        <dbReference type="PROSITE" id="PS50110"/>
    </source>
</evidence>
<dbReference type="Pfam" id="PF13426">
    <property type="entry name" value="PAS_9"/>
    <property type="match status" value="1"/>
</dbReference>
<keyword evidence="19" id="KW-0175">Coiled coil</keyword>
<evidence type="ECO:0000256" key="11">
    <source>
        <dbReference type="ARBA" id="ARBA00022989"/>
    </source>
</evidence>
<dbReference type="Gene3D" id="1.20.120.160">
    <property type="entry name" value="HPT domain"/>
    <property type="match status" value="1"/>
</dbReference>
<dbReference type="SMART" id="SM00448">
    <property type="entry name" value="REC"/>
    <property type="match status" value="2"/>
</dbReference>
<feature type="modified residue" description="4-aspartylphosphate" evidence="18">
    <location>
        <position position="939"/>
    </location>
</feature>
<dbReference type="InterPro" id="IPR036641">
    <property type="entry name" value="HPT_dom_sf"/>
</dbReference>
<evidence type="ECO:0000313" key="27">
    <source>
        <dbReference type="EMBL" id="MBE9610785.1"/>
    </source>
</evidence>
<keyword evidence="11 20" id="KW-1133">Transmembrane helix</keyword>
<feature type="modified residue" description="Phosphohistidine" evidence="17">
    <location>
        <position position="1235"/>
    </location>
</feature>
<dbReference type="EMBL" id="JADFUA010000013">
    <property type="protein sequence ID" value="MBE9610785.1"/>
    <property type="molecule type" value="Genomic_DNA"/>
</dbReference>
<dbReference type="Pfam" id="PF00072">
    <property type="entry name" value="Response_reg"/>
    <property type="match status" value="2"/>
</dbReference>
<keyword evidence="5 18" id="KW-0597">Phosphoprotein</keyword>
<evidence type="ECO:0000256" key="10">
    <source>
        <dbReference type="ARBA" id="ARBA00022840"/>
    </source>
</evidence>
<evidence type="ECO:0000256" key="14">
    <source>
        <dbReference type="ARBA" id="ARBA00023306"/>
    </source>
</evidence>
<comment type="caution">
    <text evidence="27">The sequence shown here is derived from an EMBL/GenBank/DDBJ whole genome shotgun (WGS) entry which is preliminary data.</text>
</comment>
<feature type="domain" description="HPt" evidence="26">
    <location>
        <begin position="1196"/>
        <end position="1290"/>
    </location>
</feature>
<comment type="catalytic activity">
    <reaction evidence="1">
        <text>ATP + protein L-histidine = ADP + protein N-phospho-L-histidine.</text>
        <dbReference type="EC" id="2.7.13.3"/>
    </reaction>
</comment>
<dbReference type="Gene3D" id="3.40.50.2300">
    <property type="match status" value="2"/>
</dbReference>
<keyword evidence="12" id="KW-0902">Two-component regulatory system</keyword>
<keyword evidence="13 20" id="KW-0472">Membrane</keyword>
<comment type="function">
    <text evidence="15">Member of the two-component regulatory system BvgS/BvgA. Phosphorylates BvgA via a four-step phosphorelay in response to environmental signals.</text>
</comment>
<evidence type="ECO:0000256" key="18">
    <source>
        <dbReference type="PROSITE-ProRule" id="PRU00169"/>
    </source>
</evidence>
<dbReference type="Gene3D" id="3.30.450.350">
    <property type="entry name" value="CHASE domain"/>
    <property type="match status" value="1"/>
</dbReference>
<dbReference type="CDD" id="cd00130">
    <property type="entry name" value="PAS"/>
    <property type="match status" value="2"/>
</dbReference>
<dbReference type="InterPro" id="IPR013767">
    <property type="entry name" value="PAS_fold"/>
</dbReference>
<dbReference type="InterPro" id="IPR001610">
    <property type="entry name" value="PAC"/>
</dbReference>
<dbReference type="PANTHER" id="PTHR45339:SF1">
    <property type="entry name" value="HYBRID SIGNAL TRANSDUCTION HISTIDINE KINASE J"/>
    <property type="match status" value="1"/>
</dbReference>
<organism evidence="27 28">
    <name type="scientific">Chitinilyticum piscinae</name>
    <dbReference type="NCBI Taxonomy" id="2866724"/>
    <lineage>
        <taxon>Bacteria</taxon>
        <taxon>Pseudomonadati</taxon>
        <taxon>Pseudomonadota</taxon>
        <taxon>Betaproteobacteria</taxon>
        <taxon>Neisseriales</taxon>
        <taxon>Chitinibacteraceae</taxon>
        <taxon>Chitinilyticum</taxon>
    </lineage>
</organism>
<evidence type="ECO:0000256" key="9">
    <source>
        <dbReference type="ARBA" id="ARBA00022777"/>
    </source>
</evidence>
<dbReference type="InterPro" id="IPR001789">
    <property type="entry name" value="Sig_transdc_resp-reg_receiver"/>
</dbReference>
<dbReference type="SMART" id="SM00073">
    <property type="entry name" value="HPT"/>
    <property type="match status" value="1"/>
</dbReference>
<dbReference type="PROSITE" id="PS50112">
    <property type="entry name" value="PAS"/>
    <property type="match status" value="2"/>
</dbReference>
<evidence type="ECO:0000256" key="7">
    <source>
        <dbReference type="ARBA" id="ARBA00022692"/>
    </source>
</evidence>
<feature type="modified residue" description="4-aspartylphosphate" evidence="18">
    <location>
        <position position="1082"/>
    </location>
</feature>
<dbReference type="PROSITE" id="PS51257">
    <property type="entry name" value="PROKAR_LIPOPROTEIN"/>
    <property type="match status" value="1"/>
</dbReference>
<evidence type="ECO:0000256" key="6">
    <source>
        <dbReference type="ARBA" id="ARBA00022679"/>
    </source>
</evidence>
<evidence type="ECO:0000259" key="21">
    <source>
        <dbReference type="PROSITE" id="PS50109"/>
    </source>
</evidence>
<dbReference type="InterPro" id="IPR042240">
    <property type="entry name" value="CHASE_sf"/>
</dbReference>
<dbReference type="InterPro" id="IPR036097">
    <property type="entry name" value="HisK_dim/P_sf"/>
</dbReference>
<dbReference type="GO" id="GO:0005886">
    <property type="term" value="C:plasma membrane"/>
    <property type="evidence" value="ECO:0007669"/>
    <property type="project" value="UniProtKB-SubCell"/>
</dbReference>
<evidence type="ECO:0000256" key="8">
    <source>
        <dbReference type="ARBA" id="ARBA00022741"/>
    </source>
</evidence>
<dbReference type="PROSITE" id="PS50894">
    <property type="entry name" value="HPT"/>
    <property type="match status" value="1"/>
</dbReference>
<evidence type="ECO:0000256" key="13">
    <source>
        <dbReference type="ARBA" id="ARBA00023136"/>
    </source>
</evidence>
<feature type="domain" description="Histidine kinase" evidence="21">
    <location>
        <begin position="650"/>
        <end position="871"/>
    </location>
</feature>
<dbReference type="InterPro" id="IPR000014">
    <property type="entry name" value="PAS"/>
</dbReference>
<feature type="domain" description="PAS" evidence="23">
    <location>
        <begin position="491"/>
        <end position="538"/>
    </location>
</feature>
<evidence type="ECO:0000256" key="4">
    <source>
        <dbReference type="ARBA" id="ARBA00022475"/>
    </source>
</evidence>
<evidence type="ECO:0000259" key="25">
    <source>
        <dbReference type="PROSITE" id="PS50839"/>
    </source>
</evidence>
<feature type="domain" description="PAS" evidence="23">
    <location>
        <begin position="356"/>
        <end position="407"/>
    </location>
</feature>
<keyword evidence="10" id="KW-0067">ATP-binding</keyword>
<dbReference type="Pfam" id="PF02518">
    <property type="entry name" value="HATPase_c"/>
    <property type="match status" value="1"/>
</dbReference>
<keyword evidence="8" id="KW-0547">Nucleotide-binding</keyword>
<dbReference type="CDD" id="cd16922">
    <property type="entry name" value="HATPase_EvgS-ArcB-TorS-like"/>
    <property type="match status" value="1"/>
</dbReference>
<keyword evidence="9" id="KW-0418">Kinase</keyword>
<name>A0A8J7FNQ9_9NEIS</name>
<evidence type="ECO:0000256" key="3">
    <source>
        <dbReference type="ARBA" id="ARBA00012438"/>
    </source>
</evidence>
<evidence type="ECO:0000259" key="26">
    <source>
        <dbReference type="PROSITE" id="PS50894"/>
    </source>
</evidence>
<evidence type="ECO:0000256" key="17">
    <source>
        <dbReference type="PROSITE-ProRule" id="PRU00110"/>
    </source>
</evidence>
<dbReference type="SUPFAM" id="SSF55874">
    <property type="entry name" value="ATPase domain of HSP90 chaperone/DNA topoisomerase II/histidine kinase"/>
    <property type="match status" value="1"/>
</dbReference>
<dbReference type="SMART" id="SM00387">
    <property type="entry name" value="HATPase_c"/>
    <property type="match status" value="1"/>
</dbReference>
<dbReference type="Proteomes" id="UP000604481">
    <property type="component" value="Unassembled WGS sequence"/>
</dbReference>
<feature type="coiled-coil region" evidence="19">
    <location>
        <begin position="339"/>
        <end position="366"/>
    </location>
</feature>
<reference evidence="27 28" key="1">
    <citation type="submission" date="2020-10" db="EMBL/GenBank/DDBJ databases">
        <title>The genome sequence of Chitinilyticum litopenaei 4Y14.</title>
        <authorList>
            <person name="Liu Y."/>
        </authorList>
    </citation>
    <scope>NUCLEOTIDE SEQUENCE [LARGE SCALE GENOMIC DNA]</scope>
    <source>
        <strain evidence="27 28">4Y14</strain>
    </source>
</reference>
<evidence type="ECO:0000256" key="19">
    <source>
        <dbReference type="SAM" id="Coils"/>
    </source>
</evidence>
<evidence type="ECO:0000256" key="2">
    <source>
        <dbReference type="ARBA" id="ARBA00004651"/>
    </source>
</evidence>
<proteinExistence type="predicted"/>
<dbReference type="SMART" id="SM01079">
    <property type="entry name" value="CHASE"/>
    <property type="match status" value="1"/>
</dbReference>
<dbReference type="InterPro" id="IPR006189">
    <property type="entry name" value="CHASE_dom"/>
</dbReference>
<dbReference type="NCBIfam" id="TIGR00229">
    <property type="entry name" value="sensory_box"/>
    <property type="match status" value="2"/>
</dbReference>
<dbReference type="InterPro" id="IPR003594">
    <property type="entry name" value="HATPase_dom"/>
</dbReference>
<dbReference type="Gene3D" id="3.30.565.10">
    <property type="entry name" value="Histidine kinase-like ATPase, C-terminal domain"/>
    <property type="match status" value="1"/>
</dbReference>
<dbReference type="SUPFAM" id="SSF47226">
    <property type="entry name" value="Histidine-containing phosphotransfer domain, HPT domain"/>
    <property type="match status" value="1"/>
</dbReference>
<gene>
    <name evidence="27" type="ORF">INR99_15705</name>
</gene>
<evidence type="ECO:0000256" key="20">
    <source>
        <dbReference type="SAM" id="Phobius"/>
    </source>
</evidence>
<evidence type="ECO:0000256" key="1">
    <source>
        <dbReference type="ARBA" id="ARBA00000085"/>
    </source>
</evidence>
<dbReference type="PANTHER" id="PTHR45339">
    <property type="entry name" value="HYBRID SIGNAL TRANSDUCTION HISTIDINE KINASE J"/>
    <property type="match status" value="1"/>
</dbReference>
<dbReference type="Pfam" id="PF00512">
    <property type="entry name" value="HisKA"/>
    <property type="match status" value="1"/>
</dbReference>
<evidence type="ECO:0000259" key="23">
    <source>
        <dbReference type="PROSITE" id="PS50112"/>
    </source>
</evidence>
<feature type="domain" description="Response regulatory" evidence="22">
    <location>
        <begin position="1033"/>
        <end position="1150"/>
    </location>
</feature>
<dbReference type="SMART" id="SM00388">
    <property type="entry name" value="HisKA"/>
    <property type="match status" value="1"/>
</dbReference>
<dbReference type="InterPro" id="IPR000700">
    <property type="entry name" value="PAS-assoc_C"/>
</dbReference>
<feature type="domain" description="CHASE" evidence="25">
    <location>
        <begin position="142"/>
        <end position="266"/>
    </location>
</feature>
<feature type="domain" description="Response regulatory" evidence="22">
    <location>
        <begin position="888"/>
        <end position="1005"/>
    </location>
</feature>
<dbReference type="PROSITE" id="PS50839">
    <property type="entry name" value="CHASE"/>
    <property type="match status" value="1"/>
</dbReference>
<comment type="subcellular location">
    <subcellularLocation>
        <location evidence="2">Cell membrane</location>
        <topology evidence="2">Multi-pass membrane protein</topology>
    </subcellularLocation>
</comment>
<dbReference type="PROSITE" id="PS50113">
    <property type="entry name" value="PAC"/>
    <property type="match status" value="1"/>
</dbReference>
<evidence type="ECO:0000313" key="28">
    <source>
        <dbReference type="Proteomes" id="UP000604481"/>
    </source>
</evidence>
<feature type="domain" description="PAC" evidence="24">
    <location>
        <begin position="580"/>
        <end position="632"/>
    </location>
</feature>